<accession>A0A3S2YU24</accession>
<keyword evidence="1" id="KW-0808">Transferase</keyword>
<dbReference type="Proteomes" id="UP000286997">
    <property type="component" value="Unassembled WGS sequence"/>
</dbReference>
<evidence type="ECO:0000313" key="2">
    <source>
        <dbReference type="Proteomes" id="UP000286997"/>
    </source>
</evidence>
<keyword evidence="2" id="KW-1185">Reference proteome</keyword>
<gene>
    <name evidence="1" type="ORF">EOE48_08445</name>
</gene>
<comment type="caution">
    <text evidence="1">The sequence shown here is derived from an EMBL/GenBank/DDBJ whole genome shotgun (WGS) entry which is preliminary data.</text>
</comment>
<evidence type="ECO:0000313" key="1">
    <source>
        <dbReference type="EMBL" id="RVU19418.1"/>
    </source>
</evidence>
<dbReference type="EMBL" id="SACP01000006">
    <property type="protein sequence ID" value="RVU19418.1"/>
    <property type="molecule type" value="Genomic_DNA"/>
</dbReference>
<dbReference type="RefSeq" id="WP_127728353.1">
    <property type="nucleotide sequence ID" value="NZ_SACP01000006.1"/>
</dbReference>
<dbReference type="InterPro" id="IPR029044">
    <property type="entry name" value="Nucleotide-diphossugar_trans"/>
</dbReference>
<organism evidence="1 2">
    <name type="scientific">Methylobacterium oryzihabitans</name>
    <dbReference type="NCBI Taxonomy" id="2499852"/>
    <lineage>
        <taxon>Bacteria</taxon>
        <taxon>Pseudomonadati</taxon>
        <taxon>Pseudomonadota</taxon>
        <taxon>Alphaproteobacteria</taxon>
        <taxon>Hyphomicrobiales</taxon>
        <taxon>Methylobacteriaceae</taxon>
        <taxon>Methylobacterium</taxon>
    </lineage>
</organism>
<reference evidence="1 2" key="1">
    <citation type="submission" date="2019-01" db="EMBL/GenBank/DDBJ databases">
        <authorList>
            <person name="Chen W.-M."/>
        </authorList>
    </citation>
    <scope>NUCLEOTIDE SEQUENCE [LARGE SCALE GENOMIC DNA]</scope>
    <source>
        <strain evidence="1 2">TER-1</strain>
    </source>
</reference>
<protein>
    <submittedName>
        <fullName evidence="1">Glycosyltransferase</fullName>
    </submittedName>
</protein>
<dbReference type="AlphaFoldDB" id="A0A3S2YU24"/>
<dbReference type="GO" id="GO:0016740">
    <property type="term" value="F:transferase activity"/>
    <property type="evidence" value="ECO:0007669"/>
    <property type="project" value="UniProtKB-KW"/>
</dbReference>
<name>A0A3S2YU24_9HYPH</name>
<dbReference type="Gene3D" id="3.90.550.10">
    <property type="entry name" value="Spore Coat Polysaccharide Biosynthesis Protein SpsA, Chain A"/>
    <property type="match status" value="1"/>
</dbReference>
<proteinExistence type="predicted"/>
<sequence>MNPIAPKNFPSVAIAVPSGLSVHADFCMSLAAMCYNLNELPMLLVSAKSSIVADGRNIGVRAAQDGQTEYVLFLDSDMTFPKDTLLRLLMREVDVIGATYSRRTPPLRPLGEVLPQQPADAPTGLVEMSRMPTGCLLVRTSVFRRLREPYFRYRIDEDHGRIIGEDYDFCDRIRDLGIRIWCDPVLSKELGHIGQQVFTI</sequence>
<dbReference type="SUPFAM" id="SSF53448">
    <property type="entry name" value="Nucleotide-diphospho-sugar transferases"/>
    <property type="match status" value="1"/>
</dbReference>
<dbReference type="OrthoDB" id="561165at2"/>